<dbReference type="GO" id="GO:0071567">
    <property type="term" value="F:deUFMylase activity"/>
    <property type="evidence" value="ECO:0007669"/>
    <property type="project" value="TreeGrafter"/>
</dbReference>
<reference evidence="3" key="1">
    <citation type="journal article" date="2023" name="Nat. Commun.">
        <title>Diploid and tetraploid genomes of Acorus and the evolution of monocots.</title>
        <authorList>
            <person name="Ma L."/>
            <person name="Liu K.W."/>
            <person name="Li Z."/>
            <person name="Hsiao Y.Y."/>
            <person name="Qi Y."/>
            <person name="Fu T."/>
            <person name="Tang G.D."/>
            <person name="Zhang D."/>
            <person name="Sun W.H."/>
            <person name="Liu D.K."/>
            <person name="Li Y."/>
            <person name="Chen G.Z."/>
            <person name="Liu X.D."/>
            <person name="Liao X.Y."/>
            <person name="Jiang Y.T."/>
            <person name="Yu X."/>
            <person name="Hao Y."/>
            <person name="Huang J."/>
            <person name="Zhao X.W."/>
            <person name="Ke S."/>
            <person name="Chen Y.Y."/>
            <person name="Wu W.L."/>
            <person name="Hsu J.L."/>
            <person name="Lin Y.F."/>
            <person name="Huang M.D."/>
            <person name="Li C.Y."/>
            <person name="Huang L."/>
            <person name="Wang Z.W."/>
            <person name="Zhao X."/>
            <person name="Zhong W.Y."/>
            <person name="Peng D.H."/>
            <person name="Ahmad S."/>
            <person name="Lan S."/>
            <person name="Zhang J.S."/>
            <person name="Tsai W.C."/>
            <person name="Van de Peer Y."/>
            <person name="Liu Z.J."/>
        </authorList>
    </citation>
    <scope>NUCLEOTIDE SEQUENCE</scope>
    <source>
        <strain evidence="3">CP</strain>
    </source>
</reference>
<name>A0AAV9C464_ACOCL</name>
<dbReference type="AlphaFoldDB" id="A0AAV9C464"/>
<dbReference type="InterPro" id="IPR049387">
    <property type="entry name" value="UFSP2-like_2nd"/>
</dbReference>
<feature type="domain" description="UFSP2 second" evidence="2">
    <location>
        <begin position="52"/>
        <end position="110"/>
    </location>
</feature>
<evidence type="ECO:0000313" key="3">
    <source>
        <dbReference type="EMBL" id="KAK1283490.1"/>
    </source>
</evidence>
<dbReference type="PANTHER" id="PTHR48153">
    <property type="entry name" value="UFM1-SPECIFIC PROTEASE 2"/>
    <property type="match status" value="1"/>
</dbReference>
<dbReference type="Gene3D" id="3.90.70.130">
    <property type="match status" value="1"/>
</dbReference>
<comment type="similarity">
    <text evidence="1">Belongs to the peptidase C78 family.</text>
</comment>
<dbReference type="Proteomes" id="UP001180020">
    <property type="component" value="Unassembled WGS sequence"/>
</dbReference>
<evidence type="ECO:0000259" key="2">
    <source>
        <dbReference type="Pfam" id="PF20908"/>
    </source>
</evidence>
<accession>A0AAV9C464</accession>
<keyword evidence="3" id="KW-0378">Hydrolase</keyword>
<protein>
    <submittedName>
        <fullName evidence="3">Ufm1-specific protease</fullName>
    </submittedName>
</protein>
<evidence type="ECO:0000313" key="4">
    <source>
        <dbReference type="Proteomes" id="UP001180020"/>
    </source>
</evidence>
<proteinExistence type="inferred from homology"/>
<reference evidence="3" key="2">
    <citation type="submission" date="2023-06" db="EMBL/GenBank/DDBJ databases">
        <authorList>
            <person name="Ma L."/>
            <person name="Liu K.-W."/>
            <person name="Li Z."/>
            <person name="Hsiao Y.-Y."/>
            <person name="Qi Y."/>
            <person name="Fu T."/>
            <person name="Tang G."/>
            <person name="Zhang D."/>
            <person name="Sun W.-H."/>
            <person name="Liu D.-K."/>
            <person name="Li Y."/>
            <person name="Chen G.-Z."/>
            <person name="Liu X.-D."/>
            <person name="Liao X.-Y."/>
            <person name="Jiang Y.-T."/>
            <person name="Yu X."/>
            <person name="Hao Y."/>
            <person name="Huang J."/>
            <person name="Zhao X.-W."/>
            <person name="Ke S."/>
            <person name="Chen Y.-Y."/>
            <person name="Wu W.-L."/>
            <person name="Hsu J.-L."/>
            <person name="Lin Y.-F."/>
            <person name="Huang M.-D."/>
            <person name="Li C.-Y."/>
            <person name="Huang L."/>
            <person name="Wang Z.-W."/>
            <person name="Zhao X."/>
            <person name="Zhong W.-Y."/>
            <person name="Peng D.-H."/>
            <person name="Ahmad S."/>
            <person name="Lan S."/>
            <person name="Zhang J.-S."/>
            <person name="Tsai W.-C."/>
            <person name="Van De Peer Y."/>
            <person name="Liu Z.-J."/>
        </authorList>
    </citation>
    <scope>NUCLEOTIDE SEQUENCE</scope>
    <source>
        <strain evidence="3">CP</strain>
        <tissue evidence="3">Leaves</tissue>
    </source>
</reference>
<dbReference type="EMBL" id="JAUJYO010000021">
    <property type="protein sequence ID" value="KAK1283490.1"/>
    <property type="molecule type" value="Genomic_DNA"/>
</dbReference>
<sequence length="230" mass="25438">MGAFAGDAAPLEALDREHGEATFGRALVPCSTLGHLCFKMSTLISQAAELCPYHFYPPRITHPITAIYELSYGERELRQAEIRKSLHSRLGLPLDRPLLLITNSLNFGNKGSNSVENGSPLLKNVHTDIPSSGVTGGLVSLVEGSYEYYHYLQDGFDDNDKKCMHNMHDLNINATNLFQLIGLISPLANWDHCIHGYDKIVLLAFADWFSNCSKISKALLGEYLAVLSSR</sequence>
<keyword evidence="4" id="KW-1185">Reference proteome</keyword>
<gene>
    <name evidence="3" type="ORF">QJS10_CPB21g00386</name>
</gene>
<dbReference type="PANTHER" id="PTHR48153:SF2">
    <property type="entry name" value="UFM1-SPECIFIC PROTEASE 2"/>
    <property type="match status" value="1"/>
</dbReference>
<evidence type="ECO:0000256" key="1">
    <source>
        <dbReference type="ARBA" id="ARBA00008552"/>
    </source>
</evidence>
<comment type="caution">
    <text evidence="3">The sequence shown here is derived from an EMBL/GenBank/DDBJ whole genome shotgun (WGS) entry which is preliminary data.</text>
</comment>
<keyword evidence="3" id="KW-0645">Protease</keyword>
<organism evidence="3 4">
    <name type="scientific">Acorus calamus</name>
    <name type="common">Sweet flag</name>
    <dbReference type="NCBI Taxonomy" id="4465"/>
    <lineage>
        <taxon>Eukaryota</taxon>
        <taxon>Viridiplantae</taxon>
        <taxon>Streptophyta</taxon>
        <taxon>Embryophyta</taxon>
        <taxon>Tracheophyta</taxon>
        <taxon>Spermatophyta</taxon>
        <taxon>Magnoliopsida</taxon>
        <taxon>Liliopsida</taxon>
        <taxon>Acoraceae</taxon>
        <taxon>Acorus</taxon>
    </lineage>
</organism>
<dbReference type="Pfam" id="PF20908">
    <property type="entry name" value="UfSP2_N"/>
    <property type="match status" value="1"/>
</dbReference>
<dbReference type="GO" id="GO:0006508">
    <property type="term" value="P:proteolysis"/>
    <property type="evidence" value="ECO:0007669"/>
    <property type="project" value="UniProtKB-KW"/>
</dbReference>